<dbReference type="SUPFAM" id="SSF51735">
    <property type="entry name" value="NAD(P)-binding Rossmann-fold domains"/>
    <property type="match status" value="1"/>
</dbReference>
<dbReference type="Gene3D" id="3.90.180.10">
    <property type="entry name" value="Medium-chain alcohol dehydrogenases, catalytic domain"/>
    <property type="match status" value="1"/>
</dbReference>
<dbReference type="PROSITE" id="PS00059">
    <property type="entry name" value="ADH_ZINC"/>
    <property type="match status" value="1"/>
</dbReference>
<evidence type="ECO:0000256" key="4">
    <source>
        <dbReference type="ARBA" id="ARBA00022833"/>
    </source>
</evidence>
<dbReference type="InterPro" id="IPR002328">
    <property type="entry name" value="ADH_Zn_CS"/>
</dbReference>
<dbReference type="SUPFAM" id="SSF50129">
    <property type="entry name" value="GroES-like"/>
    <property type="match status" value="1"/>
</dbReference>
<evidence type="ECO:0000313" key="8">
    <source>
        <dbReference type="EMBL" id="QNO17488.1"/>
    </source>
</evidence>
<gene>
    <name evidence="8" type="ORF">H6X83_11160</name>
</gene>
<evidence type="ECO:0000256" key="3">
    <source>
        <dbReference type="ARBA" id="ARBA00022723"/>
    </source>
</evidence>
<dbReference type="InterPro" id="IPR036291">
    <property type="entry name" value="NAD(P)-bd_dom_sf"/>
</dbReference>
<keyword evidence="4 6" id="KW-0862">Zinc</keyword>
<proteinExistence type="inferred from homology"/>
<dbReference type="EMBL" id="CP060696">
    <property type="protein sequence ID" value="QNO17488.1"/>
    <property type="molecule type" value="Genomic_DNA"/>
</dbReference>
<comment type="similarity">
    <text evidence="2 6">Belongs to the zinc-containing alcohol dehydrogenase family.</text>
</comment>
<evidence type="ECO:0000256" key="6">
    <source>
        <dbReference type="RuleBase" id="RU361277"/>
    </source>
</evidence>
<evidence type="ECO:0000313" key="9">
    <source>
        <dbReference type="Proteomes" id="UP000516046"/>
    </source>
</evidence>
<dbReference type="RefSeq" id="WP_212506558.1">
    <property type="nucleotide sequence ID" value="NZ_CP060696.1"/>
</dbReference>
<evidence type="ECO:0000256" key="1">
    <source>
        <dbReference type="ARBA" id="ARBA00001947"/>
    </source>
</evidence>
<dbReference type="SMART" id="SM00829">
    <property type="entry name" value="PKS_ER"/>
    <property type="match status" value="1"/>
</dbReference>
<evidence type="ECO:0000256" key="2">
    <source>
        <dbReference type="ARBA" id="ARBA00008072"/>
    </source>
</evidence>
<reference evidence="8 9" key="1">
    <citation type="submission" date="2020-08" db="EMBL/GenBank/DDBJ databases">
        <authorList>
            <person name="Ren C."/>
            <person name="Gu Y."/>
            <person name="Xu Y."/>
        </authorList>
    </citation>
    <scope>NUCLEOTIDE SEQUENCE [LARGE SCALE GENOMIC DNA]</scope>
    <source>
        <strain evidence="8 9">LBM18003</strain>
    </source>
</reference>
<feature type="domain" description="Enoyl reductase (ER)" evidence="7">
    <location>
        <begin position="10"/>
        <end position="344"/>
    </location>
</feature>
<dbReference type="GO" id="GO:0016616">
    <property type="term" value="F:oxidoreductase activity, acting on the CH-OH group of donors, NAD or NADP as acceptor"/>
    <property type="evidence" value="ECO:0007669"/>
    <property type="project" value="InterPro"/>
</dbReference>
<dbReference type="InterPro" id="IPR013149">
    <property type="entry name" value="ADH-like_C"/>
</dbReference>
<dbReference type="Pfam" id="PF00107">
    <property type="entry name" value="ADH_zinc_N"/>
    <property type="match status" value="1"/>
</dbReference>
<keyword evidence="9" id="KW-1185">Reference proteome</keyword>
<dbReference type="AlphaFoldDB" id="A0A7G9WFM6"/>
<dbReference type="InterPro" id="IPR045306">
    <property type="entry name" value="SDH-like"/>
</dbReference>
<dbReference type="PANTHER" id="PTHR43161:SF9">
    <property type="entry name" value="SORBITOL DEHYDROGENASE"/>
    <property type="match status" value="1"/>
</dbReference>
<dbReference type="Pfam" id="PF08240">
    <property type="entry name" value="ADH_N"/>
    <property type="match status" value="1"/>
</dbReference>
<dbReference type="PANTHER" id="PTHR43161">
    <property type="entry name" value="SORBITOL DEHYDROGENASE"/>
    <property type="match status" value="1"/>
</dbReference>
<keyword evidence="5" id="KW-0560">Oxidoreductase</keyword>
<protein>
    <submittedName>
        <fullName evidence="8">NAD(P)-dependent alcohol dehydrogenase</fullName>
    </submittedName>
</protein>
<evidence type="ECO:0000256" key="5">
    <source>
        <dbReference type="ARBA" id="ARBA00023002"/>
    </source>
</evidence>
<accession>A0A7G9WFM6</accession>
<sequence length="348" mass="37417">MEMMKAAVMTEVKKIEMQQREKPQPKADEVQVKVEYVGVCGSDVHYFEFGRVGNFVVEKPIVLGHECGGTITAVGSDVKKLKVGDHVALEPGVPCGKCEFCLSGRYNLCPDVRFMATPPYDGAFQEYVVHPEALSFKLPDNMSTMAGALIEPLSVGFHAAKQSGAAVGQSAVVLGAGCIGLVTMMALRSMGVKKVIVVDLLPKRLEKAKELGAAAVVNSGETDAVKAVMDLTDGAGADLVFETAGSPVTSMMTSYLVKRGGTITLVGMTPKPEFNYNFGNIMDKEATIKSVFRYCNLYPTAINAVASGDIPIEKIVSDTFSFDEVQKAMQYNIDNKADVTKIVLDFTK</sequence>
<evidence type="ECO:0000259" key="7">
    <source>
        <dbReference type="SMART" id="SM00829"/>
    </source>
</evidence>
<dbReference type="Proteomes" id="UP000516046">
    <property type="component" value="Chromosome"/>
</dbReference>
<dbReference type="InterPro" id="IPR020843">
    <property type="entry name" value="ER"/>
</dbReference>
<dbReference type="Gene3D" id="3.40.50.720">
    <property type="entry name" value="NAD(P)-binding Rossmann-like Domain"/>
    <property type="match status" value="1"/>
</dbReference>
<dbReference type="InterPro" id="IPR011032">
    <property type="entry name" value="GroES-like_sf"/>
</dbReference>
<dbReference type="InterPro" id="IPR013154">
    <property type="entry name" value="ADH-like_N"/>
</dbReference>
<organism evidence="8 9">
    <name type="scientific">Caproicibacterium amylolyticum</name>
    <dbReference type="NCBI Taxonomy" id="2766537"/>
    <lineage>
        <taxon>Bacteria</taxon>
        <taxon>Bacillati</taxon>
        <taxon>Bacillota</taxon>
        <taxon>Clostridia</taxon>
        <taxon>Eubacteriales</taxon>
        <taxon>Oscillospiraceae</taxon>
        <taxon>Caproicibacterium</taxon>
    </lineage>
</organism>
<keyword evidence="3 6" id="KW-0479">Metal-binding</keyword>
<dbReference type="KEGG" id="caml:H6X83_11160"/>
<comment type="cofactor">
    <cofactor evidence="1 6">
        <name>Zn(2+)</name>
        <dbReference type="ChEBI" id="CHEBI:29105"/>
    </cofactor>
</comment>
<dbReference type="CDD" id="cd05285">
    <property type="entry name" value="sorbitol_DH"/>
    <property type="match status" value="1"/>
</dbReference>
<name>A0A7G9WFM6_9FIRM</name>
<dbReference type="GO" id="GO:0008270">
    <property type="term" value="F:zinc ion binding"/>
    <property type="evidence" value="ECO:0007669"/>
    <property type="project" value="InterPro"/>
</dbReference>